<evidence type="ECO:0000313" key="1">
    <source>
        <dbReference type="EMBL" id="GEZ42427.1"/>
    </source>
</evidence>
<dbReference type="PANTHER" id="PTHR47590:SF1">
    <property type="entry name" value="F-BOX_KELCH-REPEAT PROTEIN SKIP25"/>
    <property type="match status" value="1"/>
</dbReference>
<name>A0A699IB73_TANCI</name>
<organism evidence="1">
    <name type="scientific">Tanacetum cinerariifolium</name>
    <name type="common">Dalmatian daisy</name>
    <name type="synonym">Chrysanthemum cinerariifolium</name>
    <dbReference type="NCBI Taxonomy" id="118510"/>
    <lineage>
        <taxon>Eukaryota</taxon>
        <taxon>Viridiplantae</taxon>
        <taxon>Streptophyta</taxon>
        <taxon>Embryophyta</taxon>
        <taxon>Tracheophyta</taxon>
        <taxon>Spermatophyta</taxon>
        <taxon>Magnoliopsida</taxon>
        <taxon>eudicotyledons</taxon>
        <taxon>Gunneridae</taxon>
        <taxon>Pentapetalae</taxon>
        <taxon>asterids</taxon>
        <taxon>campanulids</taxon>
        <taxon>Asterales</taxon>
        <taxon>Asteraceae</taxon>
        <taxon>Asteroideae</taxon>
        <taxon>Anthemideae</taxon>
        <taxon>Anthemidinae</taxon>
        <taxon>Tanacetum</taxon>
    </lineage>
</organism>
<accession>A0A699IB73</accession>
<gene>
    <name evidence="1" type="ORF">Tci_514400</name>
</gene>
<comment type="caution">
    <text evidence="1">The sequence shown here is derived from an EMBL/GenBank/DDBJ whole genome shotgun (WGS) entry which is preliminary data.</text>
</comment>
<proteinExistence type="predicted"/>
<dbReference type="PANTHER" id="PTHR47590">
    <property type="entry name" value="F-BOX/KELCH-REPEAT PROTEIN SKIP25"/>
    <property type="match status" value="1"/>
</dbReference>
<dbReference type="EMBL" id="BKCJ010277241">
    <property type="protein sequence ID" value="GEZ42427.1"/>
    <property type="molecule type" value="Genomic_DNA"/>
</dbReference>
<reference evidence="1" key="1">
    <citation type="journal article" date="2019" name="Sci. Rep.">
        <title>Draft genome of Tanacetum cinerariifolium, the natural source of mosquito coil.</title>
        <authorList>
            <person name="Yamashiro T."/>
            <person name="Shiraishi A."/>
            <person name="Satake H."/>
            <person name="Nakayama K."/>
        </authorList>
    </citation>
    <scope>NUCLEOTIDE SEQUENCE</scope>
</reference>
<sequence length="134" mass="15124">MMDLAVQFDNASTAKHDLRQAYEKCNDIPQETRTLTDTFLKQESDKDYEMNLAISTTDIVVVVDGMTVSTLPRNSECSNVERKNKGLKDVKFSREAIDAVGVNKKLYMVNGKEEAVYDMDIDTWTDMLAEMLAG</sequence>
<dbReference type="AlphaFoldDB" id="A0A699IB73"/>
<protein>
    <submittedName>
        <fullName evidence="1">Uncharacterized protein</fullName>
    </submittedName>
</protein>